<dbReference type="EMBL" id="JBHSEP010000002">
    <property type="protein sequence ID" value="MFC4597602.1"/>
    <property type="molecule type" value="Genomic_DNA"/>
</dbReference>
<protein>
    <submittedName>
        <fullName evidence="2">Uncharacterized protein</fullName>
    </submittedName>
</protein>
<keyword evidence="1" id="KW-1133">Transmembrane helix</keyword>
<evidence type="ECO:0000313" key="3">
    <source>
        <dbReference type="Proteomes" id="UP001596028"/>
    </source>
</evidence>
<evidence type="ECO:0000256" key="1">
    <source>
        <dbReference type="SAM" id="Phobius"/>
    </source>
</evidence>
<feature type="transmembrane region" description="Helical" evidence="1">
    <location>
        <begin position="6"/>
        <end position="26"/>
    </location>
</feature>
<keyword evidence="3" id="KW-1185">Reference proteome</keyword>
<sequence>MKLLRSLMIVYLAIAAVLVLLILWGIKLVEPFGPLRVTVVNETDAALVSVESGIVSGSSKHTYRQAIEAGESARIKPELSLSGEGAVYQKFYFSGGEVKEAVVCGYTESLSGTATVTLRADGRIDVEQSCS</sequence>
<name>A0ABV9F6U1_9BACL</name>
<comment type="caution">
    <text evidence="2">The sequence shown here is derived from an EMBL/GenBank/DDBJ whole genome shotgun (WGS) entry which is preliminary data.</text>
</comment>
<organism evidence="2 3">
    <name type="scientific">Cohnella hongkongensis</name>
    <dbReference type="NCBI Taxonomy" id="178337"/>
    <lineage>
        <taxon>Bacteria</taxon>
        <taxon>Bacillati</taxon>
        <taxon>Bacillota</taxon>
        <taxon>Bacilli</taxon>
        <taxon>Bacillales</taxon>
        <taxon>Paenibacillaceae</taxon>
        <taxon>Cohnella</taxon>
    </lineage>
</organism>
<accession>A0ABV9F6U1</accession>
<keyword evidence="1" id="KW-0472">Membrane</keyword>
<gene>
    <name evidence="2" type="ORF">ACFO3S_05080</name>
</gene>
<evidence type="ECO:0000313" key="2">
    <source>
        <dbReference type="EMBL" id="MFC4597602.1"/>
    </source>
</evidence>
<proteinExistence type="predicted"/>
<dbReference type="RefSeq" id="WP_378092968.1">
    <property type="nucleotide sequence ID" value="NZ_JBHSEP010000002.1"/>
</dbReference>
<dbReference type="Proteomes" id="UP001596028">
    <property type="component" value="Unassembled WGS sequence"/>
</dbReference>
<reference evidence="3" key="1">
    <citation type="journal article" date="2019" name="Int. J. Syst. Evol. Microbiol.">
        <title>The Global Catalogue of Microorganisms (GCM) 10K type strain sequencing project: providing services to taxonomists for standard genome sequencing and annotation.</title>
        <authorList>
            <consortium name="The Broad Institute Genomics Platform"/>
            <consortium name="The Broad Institute Genome Sequencing Center for Infectious Disease"/>
            <person name="Wu L."/>
            <person name="Ma J."/>
        </authorList>
    </citation>
    <scope>NUCLEOTIDE SEQUENCE [LARGE SCALE GENOMIC DNA]</scope>
    <source>
        <strain evidence="3">CCUG 49571</strain>
    </source>
</reference>
<keyword evidence="1" id="KW-0812">Transmembrane</keyword>